<sequence>MMLHCASSAKVAADLGSGSGSSGGPMQTLVALSGTVKSWNEAEGFGFITASGLSQDVLFGRTELRDDVREIQGKFMEGRPVIFDASLGPDGRYRATVVVGWIKTFSERHGYGFITSSSLTQDVRFQTADLPPGVIPHKGEPVTFDVRVLPDGRLRVSKLRLKEVRLVPIQGPRMGTVKSYSEENGCGFLCAAGVLEDIKFGRNDLADGPVEPGDVVSFSEVRSQGDRLQASNVRRLENRKRSAVEAQLEEDCQFYRRAGWCQYGEHCRYAHVRRWNTPVLARLEEDCQFFKMAGWRKYGLGCKYKHTPSLNAPPSAERDPICRSGPPTPKELPKELDEIQGKLGQLCVVKATDGRVAKFGKIKLVRKRFARDLIVDCQKQKESRDQEQTGQDLPGSEEERKKESGESRDPEQTGRDLPESQDEEPVESEEEEFWMQPGFQNEFQRLAEVYGENDSQADPEEGFGPSKPGSNPQEARAEVWQYISRGEAMLPRSLDRDERYRMQQLTAVMPCQQLMTLRPRPREDRRRDEEAAPLQSRNQRHGARVCIDYWDDDHPIPRLGERTEKKRWFQQEEEESEDFMVEDTDEDAGGQGEQDAEAANSAGVHVSDMPGTEGLQTPSGEVDGRHSRKGVSFRLSSASCQPFARDLLVMEDPRGEVPGATQVQSRDPTAARKVRRKITTTWEDTDEEIEELPCRNVVSPGHSEGGAVRLGEVCQAGPGTFMGAREYLALFAMMSKTKMEQQSAEQEAGTGPVAPAEPEVPMRVDLDGTVLQVDQPLGTEAEAPTGAMAEAPPEAVREEPRNTKTPSASAKMRLGFVGKIAVGVAVLAAQAGGTSSHSESFLGSSMPKTFSHESHWAHHNNEDESEGKKEEQEEKNEMAQLDREAFEAEVNAIPDDIERLQKEQGPFQDEISGRSDGKEEFHAEKTELRAQLDELSHELNELQAKKDEINPGLGNEKEEAKAMKEGLGYMDEKEVDAAIKWNMSAALFFLEDRKERSKEILMIRGSRPKVSQVKPMEAQAAFSDLGMPTRDQLSVVFKEMSKYREANKKVQKEGNLNGHLSKQPQARHEKMAQERQLRCMECDRRGEQRQTEKWDQHPPVSEMTLTQQSIAFCKALVATRAGRKKEEKKDAPYNNQDGEKMLLRKQDCKEEFFAVPTTGKKAKAHAKRKNVGKEEKVKSIRRNDETFIPFGKLSPKAPIIKADEPISEEKPEAQNEESKVKVVRRKKKRKAKMAIEEEKQTDEEERQRERRRRNANEDERTSGQPTAPEEEKMLNVVDDGMGGDQEQVSEQYHHGEPCHESRLGCRAGGGRASRHGSSTMSSEDLLSIISMLDDRVERLEQEKAWMIQAMREQVLRGSLQRSPRRRQPGSDAGPLAAQPNEDATVGAVAGGLELPADEGGATCPSIVLNPRG</sequence>
<dbReference type="SUPFAM" id="SSF50249">
    <property type="entry name" value="Nucleic acid-binding proteins"/>
    <property type="match status" value="2"/>
</dbReference>
<feature type="compositionally biased region" description="Basic and acidic residues" evidence="6">
    <location>
        <begin position="397"/>
        <end position="418"/>
    </location>
</feature>
<feature type="compositionally biased region" description="Basic and acidic residues" evidence="6">
    <location>
        <begin position="1201"/>
        <end position="1220"/>
    </location>
</feature>
<evidence type="ECO:0000256" key="6">
    <source>
        <dbReference type="SAM" id="MobiDB-lite"/>
    </source>
</evidence>
<dbReference type="PANTHER" id="PTHR12506:SF50">
    <property type="entry name" value="ZINC FINGER CCCH DOMAIN-CONTAINING PROTEIN 26"/>
    <property type="match status" value="1"/>
</dbReference>
<feature type="compositionally biased region" description="Basic and acidic residues" evidence="6">
    <location>
        <begin position="520"/>
        <end position="530"/>
    </location>
</feature>
<dbReference type="SMART" id="SM00357">
    <property type="entry name" value="CSP"/>
    <property type="match status" value="2"/>
</dbReference>
<feature type="domain" description="C3H1-type" evidence="7">
    <location>
        <begin position="246"/>
        <end position="274"/>
    </location>
</feature>
<feature type="compositionally biased region" description="Basic and acidic residues" evidence="6">
    <location>
        <begin position="850"/>
        <end position="878"/>
    </location>
</feature>
<dbReference type="GO" id="GO:0008270">
    <property type="term" value="F:zinc ion binding"/>
    <property type="evidence" value="ECO:0007669"/>
    <property type="project" value="UniProtKB-KW"/>
</dbReference>
<keyword evidence="10" id="KW-1185">Reference proteome</keyword>
<dbReference type="InterPro" id="IPR000571">
    <property type="entry name" value="Znf_CCCH"/>
</dbReference>
<keyword evidence="2 5" id="KW-0863">Zinc-finger</keyword>
<feature type="compositionally biased region" description="Basic and acidic residues" evidence="6">
    <location>
        <begin position="1171"/>
        <end position="1185"/>
    </location>
</feature>
<dbReference type="InterPro" id="IPR011129">
    <property type="entry name" value="CSD"/>
</dbReference>
<evidence type="ECO:0000313" key="10">
    <source>
        <dbReference type="Proteomes" id="UP000654075"/>
    </source>
</evidence>
<dbReference type="Gene3D" id="2.40.50.140">
    <property type="entry name" value="Nucleic acid-binding proteins"/>
    <property type="match status" value="3"/>
</dbReference>
<dbReference type="Pfam" id="PF00642">
    <property type="entry name" value="zf-CCCH"/>
    <property type="match status" value="1"/>
</dbReference>
<dbReference type="InterPro" id="IPR050974">
    <property type="entry name" value="Plant_ZF_CCCH"/>
</dbReference>
<dbReference type="GO" id="GO:0005840">
    <property type="term" value="C:ribosome"/>
    <property type="evidence" value="ECO:0007669"/>
    <property type="project" value="InterPro"/>
</dbReference>
<feature type="zinc finger region" description="C3H1-type" evidence="5">
    <location>
        <begin position="281"/>
        <end position="309"/>
    </location>
</feature>
<feature type="region of interest" description="Disordered" evidence="6">
    <location>
        <begin position="833"/>
        <end position="878"/>
    </location>
</feature>
<feature type="zinc finger region" description="C3H1-type" evidence="5">
    <location>
        <begin position="246"/>
        <end position="274"/>
    </location>
</feature>
<dbReference type="PROSITE" id="PS50103">
    <property type="entry name" value="ZF_C3H1"/>
    <property type="match status" value="2"/>
</dbReference>
<feature type="region of interest" description="Disordered" evidence="6">
    <location>
        <begin position="780"/>
        <end position="807"/>
    </location>
</feature>
<dbReference type="InterPro" id="IPR036049">
    <property type="entry name" value="Ribosomal_uL29_sf"/>
</dbReference>
<evidence type="ECO:0000256" key="5">
    <source>
        <dbReference type="PROSITE-ProRule" id="PRU00723"/>
    </source>
</evidence>
<feature type="region of interest" description="Disordered" evidence="6">
    <location>
        <begin position="1048"/>
        <end position="1068"/>
    </location>
</feature>
<dbReference type="GO" id="GO:0003735">
    <property type="term" value="F:structural constituent of ribosome"/>
    <property type="evidence" value="ECO:0007669"/>
    <property type="project" value="InterPro"/>
</dbReference>
<dbReference type="InterPro" id="IPR012340">
    <property type="entry name" value="NA-bd_OB-fold"/>
</dbReference>
<reference evidence="9" key="1">
    <citation type="submission" date="2021-02" db="EMBL/GenBank/DDBJ databases">
        <authorList>
            <person name="Dougan E. K."/>
            <person name="Rhodes N."/>
            <person name="Thang M."/>
            <person name="Chan C."/>
        </authorList>
    </citation>
    <scope>NUCLEOTIDE SEQUENCE</scope>
</reference>
<evidence type="ECO:0000313" key="9">
    <source>
        <dbReference type="EMBL" id="CAE8626327.1"/>
    </source>
</evidence>
<dbReference type="GO" id="GO:0003729">
    <property type="term" value="F:mRNA binding"/>
    <property type="evidence" value="ECO:0007669"/>
    <property type="project" value="TreeGrafter"/>
</dbReference>
<feature type="region of interest" description="Disordered" evidence="6">
    <location>
        <begin position="1121"/>
        <end position="1140"/>
    </location>
</feature>
<feature type="compositionally biased region" description="Polar residues" evidence="6">
    <location>
        <begin position="834"/>
        <end position="848"/>
    </location>
</feature>
<dbReference type="PROSITE" id="PS51857">
    <property type="entry name" value="CSD_2"/>
    <property type="match status" value="2"/>
</dbReference>
<feature type="compositionally biased region" description="Basic and acidic residues" evidence="6">
    <location>
        <begin position="1291"/>
        <end position="1303"/>
    </location>
</feature>
<feature type="compositionally biased region" description="Acidic residues" evidence="6">
    <location>
        <begin position="571"/>
        <end position="588"/>
    </location>
</feature>
<feature type="compositionally biased region" description="Basic residues" evidence="6">
    <location>
        <begin position="1160"/>
        <end position="1170"/>
    </location>
</feature>
<dbReference type="GO" id="GO:0003677">
    <property type="term" value="F:DNA binding"/>
    <property type="evidence" value="ECO:0007669"/>
    <property type="project" value="UniProtKB-KW"/>
</dbReference>
<feature type="region of interest" description="Disordered" evidence="6">
    <location>
        <begin position="309"/>
        <end position="334"/>
    </location>
</feature>
<evidence type="ECO:0000256" key="1">
    <source>
        <dbReference type="ARBA" id="ARBA00022723"/>
    </source>
</evidence>
<feature type="region of interest" description="Disordered" evidence="6">
    <location>
        <begin position="453"/>
        <end position="475"/>
    </location>
</feature>
<keyword evidence="1 5" id="KW-0479">Metal-binding</keyword>
<keyword evidence="4" id="KW-0238">DNA-binding</keyword>
<gene>
    <name evidence="9" type="ORF">PGLA1383_LOCUS43262</name>
</gene>
<dbReference type="OrthoDB" id="10261749at2759"/>
<evidence type="ECO:0000259" key="8">
    <source>
        <dbReference type="PROSITE" id="PS51857"/>
    </source>
</evidence>
<feature type="compositionally biased region" description="Basic and acidic residues" evidence="6">
    <location>
        <begin position="557"/>
        <end position="570"/>
    </location>
</feature>
<dbReference type="Gene3D" id="1.10.287.310">
    <property type="match status" value="1"/>
</dbReference>
<feature type="domain" description="CSD" evidence="8">
    <location>
        <begin position="31"/>
        <end position="100"/>
    </location>
</feature>
<dbReference type="InterPro" id="IPR002059">
    <property type="entry name" value="CSP_DNA-bd"/>
</dbReference>
<dbReference type="SMART" id="SM00356">
    <property type="entry name" value="ZnF_C3H1"/>
    <property type="match status" value="2"/>
</dbReference>
<feature type="compositionally biased region" description="Basic residues" evidence="6">
    <location>
        <begin position="1221"/>
        <end position="1232"/>
    </location>
</feature>
<feature type="region of interest" description="Disordered" evidence="6">
    <location>
        <begin position="517"/>
        <end position="540"/>
    </location>
</feature>
<proteinExistence type="predicted"/>
<comment type="caution">
    <text evidence="9">The sequence shown here is derived from an EMBL/GenBank/DDBJ whole genome shotgun (WGS) entry which is preliminary data.</text>
</comment>
<evidence type="ECO:0000256" key="2">
    <source>
        <dbReference type="ARBA" id="ARBA00022771"/>
    </source>
</evidence>
<name>A0A813GTV0_POLGL</name>
<feature type="region of interest" description="Disordered" evidence="6">
    <location>
        <begin position="557"/>
        <end position="627"/>
    </location>
</feature>
<protein>
    <submittedName>
        <fullName evidence="9">Uncharacterized protein</fullName>
    </submittedName>
</protein>
<dbReference type="Gene3D" id="4.10.1000.10">
    <property type="entry name" value="Zinc finger, CCCH-type"/>
    <property type="match status" value="1"/>
</dbReference>
<feature type="region of interest" description="Disordered" evidence="6">
    <location>
        <begin position="1356"/>
        <end position="1412"/>
    </location>
</feature>
<feature type="region of interest" description="Disordered" evidence="6">
    <location>
        <begin position="1157"/>
        <end position="1322"/>
    </location>
</feature>
<accession>A0A813GTV0</accession>
<feature type="region of interest" description="Disordered" evidence="6">
    <location>
        <begin position="379"/>
        <end position="437"/>
    </location>
</feature>
<evidence type="ECO:0000259" key="7">
    <source>
        <dbReference type="PROSITE" id="PS50103"/>
    </source>
</evidence>
<feature type="domain" description="CSD" evidence="8">
    <location>
        <begin position="172"/>
        <end position="235"/>
    </location>
</feature>
<dbReference type="PANTHER" id="PTHR12506">
    <property type="entry name" value="PROTEIN PHOSPHATASE RELATED"/>
    <property type="match status" value="1"/>
</dbReference>
<dbReference type="GO" id="GO:0006412">
    <property type="term" value="P:translation"/>
    <property type="evidence" value="ECO:0007669"/>
    <property type="project" value="InterPro"/>
</dbReference>
<feature type="domain" description="C3H1-type" evidence="7">
    <location>
        <begin position="281"/>
        <end position="309"/>
    </location>
</feature>
<dbReference type="EMBL" id="CAJNNV010028955">
    <property type="protein sequence ID" value="CAE8626327.1"/>
    <property type="molecule type" value="Genomic_DNA"/>
</dbReference>
<feature type="compositionally biased region" description="Basic and acidic residues" evidence="6">
    <location>
        <begin position="1124"/>
        <end position="1140"/>
    </location>
</feature>
<feature type="compositionally biased region" description="Acidic residues" evidence="6">
    <location>
        <begin position="419"/>
        <end position="433"/>
    </location>
</feature>
<evidence type="ECO:0000256" key="4">
    <source>
        <dbReference type="ARBA" id="ARBA00023125"/>
    </source>
</evidence>
<dbReference type="Proteomes" id="UP000654075">
    <property type="component" value="Unassembled WGS sequence"/>
</dbReference>
<organism evidence="9 10">
    <name type="scientific">Polarella glacialis</name>
    <name type="common">Dinoflagellate</name>
    <dbReference type="NCBI Taxonomy" id="89957"/>
    <lineage>
        <taxon>Eukaryota</taxon>
        <taxon>Sar</taxon>
        <taxon>Alveolata</taxon>
        <taxon>Dinophyceae</taxon>
        <taxon>Suessiales</taxon>
        <taxon>Suessiaceae</taxon>
        <taxon>Polarella</taxon>
    </lineage>
</organism>
<keyword evidence="3 5" id="KW-0862">Zinc</keyword>
<evidence type="ECO:0000256" key="3">
    <source>
        <dbReference type="ARBA" id="ARBA00022833"/>
    </source>
</evidence>